<organism evidence="14 15">
    <name type="scientific">Merdimmobilis hominis</name>
    <dbReference type="NCBI Taxonomy" id="2897707"/>
    <lineage>
        <taxon>Bacteria</taxon>
        <taxon>Bacillati</taxon>
        <taxon>Bacillota</taxon>
        <taxon>Clostridia</taxon>
        <taxon>Eubacteriales</taxon>
        <taxon>Oscillospiraceae</taxon>
        <taxon>Merdimmobilis</taxon>
    </lineage>
</organism>
<dbReference type="PROSITE" id="PS51217">
    <property type="entry name" value="UVRD_HELICASE_CTER"/>
    <property type="match status" value="1"/>
</dbReference>
<evidence type="ECO:0000256" key="5">
    <source>
        <dbReference type="ARBA" id="ARBA00022840"/>
    </source>
</evidence>
<evidence type="ECO:0000313" key="14">
    <source>
        <dbReference type="EMBL" id="MBM6920565.1"/>
    </source>
</evidence>
<dbReference type="GO" id="GO:0043138">
    <property type="term" value="F:3'-5' DNA helicase activity"/>
    <property type="evidence" value="ECO:0007669"/>
    <property type="project" value="UniProtKB-EC"/>
</dbReference>
<evidence type="ECO:0000256" key="8">
    <source>
        <dbReference type="ARBA" id="ARBA00034617"/>
    </source>
</evidence>
<reference evidence="14" key="1">
    <citation type="submission" date="2020-08" db="EMBL/GenBank/DDBJ databases">
        <authorList>
            <person name="Cejkova D."/>
            <person name="Kubasova T."/>
            <person name="Jahodarova E."/>
            <person name="Rychlik I."/>
        </authorList>
    </citation>
    <scope>NUCLEOTIDE SEQUENCE</scope>
    <source>
        <strain evidence="14">An559</strain>
    </source>
</reference>
<evidence type="ECO:0000256" key="6">
    <source>
        <dbReference type="ARBA" id="ARBA00023125"/>
    </source>
</evidence>
<keyword evidence="15" id="KW-1185">Reference proteome</keyword>
<dbReference type="PANTHER" id="PTHR11070">
    <property type="entry name" value="UVRD / RECB / PCRA DNA HELICASE FAMILY MEMBER"/>
    <property type="match status" value="1"/>
</dbReference>
<dbReference type="CDD" id="cd17932">
    <property type="entry name" value="DEXQc_UvrD"/>
    <property type="match status" value="1"/>
</dbReference>
<evidence type="ECO:0000313" key="15">
    <source>
        <dbReference type="Proteomes" id="UP000774750"/>
    </source>
</evidence>
<name>A0A938X7I0_9FIRM</name>
<dbReference type="Proteomes" id="UP000774750">
    <property type="component" value="Unassembled WGS sequence"/>
</dbReference>
<dbReference type="Pfam" id="PF13361">
    <property type="entry name" value="UvrD_C"/>
    <property type="match status" value="2"/>
</dbReference>
<evidence type="ECO:0000259" key="13">
    <source>
        <dbReference type="PROSITE" id="PS51217"/>
    </source>
</evidence>
<dbReference type="EC" id="5.6.2.4" evidence="9"/>
<evidence type="ECO:0000256" key="2">
    <source>
        <dbReference type="ARBA" id="ARBA00022741"/>
    </source>
</evidence>
<dbReference type="Gene3D" id="1.10.486.10">
    <property type="entry name" value="PCRA, domain 4"/>
    <property type="match status" value="1"/>
</dbReference>
<comment type="catalytic activity">
    <reaction evidence="10">
        <text>ATP + H2O = ADP + phosphate + H(+)</text>
        <dbReference type="Rhea" id="RHEA:13065"/>
        <dbReference type="ChEBI" id="CHEBI:15377"/>
        <dbReference type="ChEBI" id="CHEBI:15378"/>
        <dbReference type="ChEBI" id="CHEBI:30616"/>
        <dbReference type="ChEBI" id="CHEBI:43474"/>
        <dbReference type="ChEBI" id="CHEBI:456216"/>
        <dbReference type="EC" id="5.6.2.4"/>
    </reaction>
</comment>
<comment type="similarity">
    <text evidence="1">Belongs to the helicase family. UvrD subfamily.</text>
</comment>
<evidence type="ECO:0000256" key="1">
    <source>
        <dbReference type="ARBA" id="ARBA00009922"/>
    </source>
</evidence>
<dbReference type="PANTHER" id="PTHR11070:SF2">
    <property type="entry name" value="ATP-DEPENDENT DNA HELICASE SRS2"/>
    <property type="match status" value="1"/>
</dbReference>
<keyword evidence="2 11" id="KW-0547">Nucleotide-binding</keyword>
<dbReference type="Pfam" id="PF00580">
    <property type="entry name" value="UvrD-helicase"/>
    <property type="match status" value="1"/>
</dbReference>
<sequence>MNHVISHLAEHHGIHLNEQQQTAVCTDAAHVLLLAVPGSGKTTVMTAHIAYVLEEQQARPEQILTLTFSRETARDMNARYEKLFGENKALSFSTIHSFCFRVLRRFAAQYDRTVPTLIGAGEGTSAQKYQVLRETIRHCTGEFPDEEMIGEIERVIGCVKNRMISPETVQFSPVEPEVFARIYGEVQRVYKENGWMDFDDMLVLCHDILKRFPSICRWFQQKYRVICVDEAQDTSLLQHEIIRILTNGGAKLFLVGDEDQSIYSFRGASPKELLGFQTVYPDAVILKMEENHRSNSDIVAIADAFIKQNSARYEKHMVTRNQDTDSVQVISLSDYDLQYETILSIIRQKHPDETLAVLYKNNESCIALVDLFLRQGISYRCRESNAVFFHSTVVRDILAFFRLAVDPCDIDAFSQIYYKMGCSKVMLEAAKHDTARGQTVFDSILSLSSVSKGRRRMILRYQTVLSKLPLMRCGEAIDAIRTKLGYDDFIAKRMSGFMQVSTYQKLSALSLIAERLRSIFELSRRLSELEAFMQEGASDDTSGVLLSTIHSCKGMEFDTVILLDMLSDVLPSYHAVSLKREGDVSEYEDEVRLFYVAMTRAKRKLIAFLSTRLNGADAAPSPFVKALLPQEPKQTGHTEVKTMVRGTEIVHKTFGKGTVLDENDGIIFVQFECGIKRLSVSACTERNLLI</sequence>
<feature type="domain" description="UvrD-like helicase C-terminal" evidence="13">
    <location>
        <begin position="296"/>
        <end position="554"/>
    </location>
</feature>
<evidence type="ECO:0000256" key="7">
    <source>
        <dbReference type="ARBA" id="ARBA00023235"/>
    </source>
</evidence>
<evidence type="ECO:0000256" key="10">
    <source>
        <dbReference type="ARBA" id="ARBA00048988"/>
    </source>
</evidence>
<dbReference type="PROSITE" id="PS51198">
    <property type="entry name" value="UVRD_HELICASE_ATP_BIND"/>
    <property type="match status" value="1"/>
</dbReference>
<dbReference type="InterPro" id="IPR000212">
    <property type="entry name" value="DNA_helicase_UvrD/REP"/>
</dbReference>
<protein>
    <recommendedName>
        <fullName evidence="9">DNA 3'-5' helicase</fullName>
        <ecNumber evidence="9">5.6.2.4</ecNumber>
    </recommendedName>
</protein>
<dbReference type="Gene3D" id="1.10.10.160">
    <property type="match status" value="1"/>
</dbReference>
<proteinExistence type="inferred from homology"/>
<dbReference type="InterPro" id="IPR027417">
    <property type="entry name" value="P-loop_NTPase"/>
</dbReference>
<gene>
    <name evidence="14" type="ORF">H6A12_05265</name>
</gene>
<keyword evidence="4 11" id="KW-0347">Helicase</keyword>
<comment type="caution">
    <text evidence="14">The sequence shown here is derived from an EMBL/GenBank/DDBJ whole genome shotgun (WGS) entry which is preliminary data.</text>
</comment>
<reference evidence="14" key="2">
    <citation type="journal article" date="2021" name="Sci. Rep.">
        <title>The distribution of antibiotic resistance genes in chicken gut microbiota commensals.</title>
        <authorList>
            <person name="Juricova H."/>
            <person name="Matiasovicova J."/>
            <person name="Kubasova T."/>
            <person name="Cejkova D."/>
            <person name="Rychlik I."/>
        </authorList>
    </citation>
    <scope>NUCLEOTIDE SEQUENCE</scope>
    <source>
        <strain evidence="14">An559</strain>
    </source>
</reference>
<evidence type="ECO:0000256" key="9">
    <source>
        <dbReference type="ARBA" id="ARBA00034808"/>
    </source>
</evidence>
<dbReference type="GO" id="GO:0000725">
    <property type="term" value="P:recombinational repair"/>
    <property type="evidence" value="ECO:0007669"/>
    <property type="project" value="TreeGrafter"/>
</dbReference>
<dbReference type="RefSeq" id="WP_204445568.1">
    <property type="nucleotide sequence ID" value="NZ_JACJKY010000006.1"/>
</dbReference>
<dbReference type="InterPro" id="IPR013986">
    <property type="entry name" value="DExx_box_DNA_helicase_dom_sf"/>
</dbReference>
<dbReference type="InterPro" id="IPR014017">
    <property type="entry name" value="DNA_helicase_UvrD-like_C"/>
</dbReference>
<keyword evidence="3 11" id="KW-0378">Hydrolase</keyword>
<evidence type="ECO:0000259" key="12">
    <source>
        <dbReference type="PROSITE" id="PS51198"/>
    </source>
</evidence>
<comment type="catalytic activity">
    <reaction evidence="8">
        <text>Couples ATP hydrolysis with the unwinding of duplex DNA by translocating in the 3'-5' direction.</text>
        <dbReference type="EC" id="5.6.2.4"/>
    </reaction>
</comment>
<dbReference type="InterPro" id="IPR014016">
    <property type="entry name" value="UvrD-like_ATP-bd"/>
</dbReference>
<dbReference type="AlphaFoldDB" id="A0A938X7I0"/>
<accession>A0A938X7I0</accession>
<keyword evidence="5 11" id="KW-0067">ATP-binding</keyword>
<keyword evidence="6" id="KW-0238">DNA-binding</keyword>
<dbReference type="SUPFAM" id="SSF52540">
    <property type="entry name" value="P-loop containing nucleoside triphosphate hydrolases"/>
    <property type="match status" value="1"/>
</dbReference>
<dbReference type="Gene3D" id="3.40.50.300">
    <property type="entry name" value="P-loop containing nucleotide triphosphate hydrolases"/>
    <property type="match status" value="2"/>
</dbReference>
<dbReference type="GO" id="GO:0003677">
    <property type="term" value="F:DNA binding"/>
    <property type="evidence" value="ECO:0007669"/>
    <property type="project" value="UniProtKB-KW"/>
</dbReference>
<feature type="domain" description="UvrD-like helicase ATP-binding" evidence="12">
    <location>
        <begin position="14"/>
        <end position="295"/>
    </location>
</feature>
<evidence type="ECO:0000256" key="3">
    <source>
        <dbReference type="ARBA" id="ARBA00022801"/>
    </source>
</evidence>
<feature type="binding site" evidence="11">
    <location>
        <begin position="35"/>
        <end position="42"/>
    </location>
    <ligand>
        <name>ATP</name>
        <dbReference type="ChEBI" id="CHEBI:30616"/>
    </ligand>
</feature>
<dbReference type="EMBL" id="JACJKY010000006">
    <property type="protein sequence ID" value="MBM6920565.1"/>
    <property type="molecule type" value="Genomic_DNA"/>
</dbReference>
<dbReference type="GO" id="GO:0005524">
    <property type="term" value="F:ATP binding"/>
    <property type="evidence" value="ECO:0007669"/>
    <property type="project" value="UniProtKB-UniRule"/>
</dbReference>
<evidence type="ECO:0000256" key="4">
    <source>
        <dbReference type="ARBA" id="ARBA00022806"/>
    </source>
</evidence>
<evidence type="ECO:0000256" key="11">
    <source>
        <dbReference type="PROSITE-ProRule" id="PRU00560"/>
    </source>
</evidence>
<dbReference type="GO" id="GO:0016787">
    <property type="term" value="F:hydrolase activity"/>
    <property type="evidence" value="ECO:0007669"/>
    <property type="project" value="UniProtKB-UniRule"/>
</dbReference>
<keyword evidence="7" id="KW-0413">Isomerase</keyword>